<dbReference type="GO" id="GO:0016779">
    <property type="term" value="F:nucleotidyltransferase activity"/>
    <property type="evidence" value="ECO:0007669"/>
    <property type="project" value="UniProtKB-KW"/>
</dbReference>
<evidence type="ECO:0000256" key="3">
    <source>
        <dbReference type="ARBA" id="ARBA00022695"/>
    </source>
</evidence>
<dbReference type="Pfam" id="PF00644">
    <property type="entry name" value="PARP"/>
    <property type="match status" value="1"/>
</dbReference>
<feature type="region of interest" description="Disordered" evidence="5">
    <location>
        <begin position="420"/>
        <end position="446"/>
    </location>
</feature>
<organism evidence="7 8">
    <name type="scientific">Cylindrodendrum hubeiense</name>
    <dbReference type="NCBI Taxonomy" id="595255"/>
    <lineage>
        <taxon>Eukaryota</taxon>
        <taxon>Fungi</taxon>
        <taxon>Dikarya</taxon>
        <taxon>Ascomycota</taxon>
        <taxon>Pezizomycotina</taxon>
        <taxon>Sordariomycetes</taxon>
        <taxon>Hypocreomycetidae</taxon>
        <taxon>Hypocreales</taxon>
        <taxon>Nectriaceae</taxon>
        <taxon>Cylindrodendrum</taxon>
    </lineage>
</organism>
<dbReference type="SUPFAM" id="SSF56399">
    <property type="entry name" value="ADP-ribosylation"/>
    <property type="match status" value="1"/>
</dbReference>
<dbReference type="Proteomes" id="UP000722485">
    <property type="component" value="Unassembled WGS sequence"/>
</dbReference>
<dbReference type="CDD" id="cd23802">
    <property type="entry name" value="UBCc_UBE2Q"/>
    <property type="match status" value="1"/>
</dbReference>
<evidence type="ECO:0000259" key="6">
    <source>
        <dbReference type="PROSITE" id="PS50127"/>
    </source>
</evidence>
<dbReference type="Gene3D" id="3.90.228.10">
    <property type="match status" value="1"/>
</dbReference>
<feature type="region of interest" description="Disordered" evidence="5">
    <location>
        <begin position="1012"/>
        <end position="1049"/>
    </location>
</feature>
<comment type="caution">
    <text evidence="7">The sequence shown here is derived from an EMBL/GenBank/DDBJ whole genome shotgun (WGS) entry which is preliminary data.</text>
</comment>
<dbReference type="PANTHER" id="PTHR21328">
    <property type="entry name" value="POLY ADP-RIBOSE POLYMERASE FAMILY, MEMBER PARP"/>
    <property type="match status" value="1"/>
</dbReference>
<dbReference type="InterPro" id="IPR012317">
    <property type="entry name" value="Poly(ADP-ribose)pol_cat_dom"/>
</dbReference>
<keyword evidence="1" id="KW-0328">Glycosyltransferase</keyword>
<dbReference type="OrthoDB" id="109543at2759"/>
<keyword evidence="8" id="KW-1185">Reference proteome</keyword>
<evidence type="ECO:0000256" key="5">
    <source>
        <dbReference type="SAM" id="MobiDB-lite"/>
    </source>
</evidence>
<dbReference type="Gene3D" id="3.10.110.10">
    <property type="entry name" value="Ubiquitin Conjugating Enzyme"/>
    <property type="match status" value="1"/>
</dbReference>
<feature type="domain" description="UBC core" evidence="6">
    <location>
        <begin position="1094"/>
        <end position="1264"/>
    </location>
</feature>
<keyword evidence="4" id="KW-0520">NAD</keyword>
<accession>A0A9P5LDZ7</accession>
<keyword evidence="3" id="KW-0548">Nucleotidyltransferase</keyword>
<dbReference type="InterPro" id="IPR000608">
    <property type="entry name" value="UBC"/>
</dbReference>
<reference evidence="7" key="1">
    <citation type="submission" date="2020-03" db="EMBL/GenBank/DDBJ databases">
        <title>Draft Genome Sequence of Cylindrodendrum hubeiense.</title>
        <authorList>
            <person name="Buettner E."/>
            <person name="Kellner H."/>
        </authorList>
    </citation>
    <scope>NUCLEOTIDE SEQUENCE</scope>
    <source>
        <strain evidence="7">IHI 201604</strain>
    </source>
</reference>
<dbReference type="SUPFAM" id="SSF54495">
    <property type="entry name" value="UBC-like"/>
    <property type="match status" value="1"/>
</dbReference>
<feature type="compositionally biased region" description="Basic and acidic residues" evidence="5">
    <location>
        <begin position="420"/>
        <end position="442"/>
    </location>
</feature>
<feature type="region of interest" description="Disordered" evidence="5">
    <location>
        <begin position="336"/>
        <end position="372"/>
    </location>
</feature>
<feature type="compositionally biased region" description="Basic and acidic residues" evidence="5">
    <location>
        <begin position="1019"/>
        <end position="1031"/>
    </location>
</feature>
<feature type="region of interest" description="Disordered" evidence="5">
    <location>
        <begin position="178"/>
        <end position="208"/>
    </location>
</feature>
<name>A0A9P5LDZ7_9HYPO</name>
<feature type="compositionally biased region" description="Pro residues" evidence="5">
    <location>
        <begin position="48"/>
        <end position="57"/>
    </location>
</feature>
<proteinExistence type="predicted"/>
<protein>
    <recommendedName>
        <fullName evidence="6">UBC core domain-containing protein</fullName>
    </recommendedName>
</protein>
<evidence type="ECO:0000256" key="2">
    <source>
        <dbReference type="ARBA" id="ARBA00022679"/>
    </source>
</evidence>
<evidence type="ECO:0000256" key="4">
    <source>
        <dbReference type="ARBA" id="ARBA00023027"/>
    </source>
</evidence>
<evidence type="ECO:0000313" key="8">
    <source>
        <dbReference type="Proteomes" id="UP000722485"/>
    </source>
</evidence>
<dbReference type="EMBL" id="JAANBB010000252">
    <property type="protein sequence ID" value="KAF7545477.1"/>
    <property type="molecule type" value="Genomic_DNA"/>
</dbReference>
<dbReference type="InterPro" id="IPR016135">
    <property type="entry name" value="UBQ-conjugating_enzyme/RWD"/>
</dbReference>
<evidence type="ECO:0000313" key="7">
    <source>
        <dbReference type="EMBL" id="KAF7545477.1"/>
    </source>
</evidence>
<evidence type="ECO:0000256" key="1">
    <source>
        <dbReference type="ARBA" id="ARBA00022676"/>
    </source>
</evidence>
<feature type="region of interest" description="Disordered" evidence="5">
    <location>
        <begin position="742"/>
        <end position="771"/>
    </location>
</feature>
<dbReference type="InterPro" id="IPR051838">
    <property type="entry name" value="ARTD_PARP"/>
</dbReference>
<feature type="compositionally biased region" description="Acidic residues" evidence="5">
    <location>
        <begin position="190"/>
        <end position="208"/>
    </location>
</feature>
<keyword evidence="2" id="KW-0808">Transferase</keyword>
<dbReference type="SMART" id="SM00212">
    <property type="entry name" value="UBCc"/>
    <property type="match status" value="1"/>
</dbReference>
<feature type="compositionally biased region" description="Basic and acidic residues" evidence="5">
    <location>
        <begin position="347"/>
        <end position="356"/>
    </location>
</feature>
<sequence length="1281" mass="141862">MTVATNNGQTNLTSAPTRLALVDSKQGGTLTAQLASFTLIPKASGHPTAPPPRPPSNPSLTPGAILPVSCVGCRALTMGLKQFNLDVKAAASTPCDRVSEIRRGDSDGELVFTYTAQDLAPIEIQALATGTSLFTLEKHAGKDLVTLLDELATNATGKDVPQVIQFISTRLTVKSDLSTTGTSERLQSMDDNDDVDDSENDSGFDADDFSDFSEEYQMELDPLPPRRPASNHNRTVQDHEALKRLKRDLRQANSVGFFVSLLAMNMTDRASGIFSLATRVSKLGIPDEALEAWDLKNSEHVVMLVRIPMGYPSISEFLELPSDQSTIEFRFGKCASPRPSLSTARAAFDRKENSGERDDEYESEDIGPSSDSTGDAFMSLCMSGSLDSLLNREFLGLLLARRRQGISWDQAQTHKFNLSRGDHRRTGSHEVIDPEEASTHDEEPLENASDIKFLQRDFAADSQEDLNIPLVAMQFGLQRLVRCTKYCMYLALGFGQSIEHEIINSPYVVDLLTSFFYSAVTENRLREFPTGLNLKCAYTGGLRDPAKNLNVEVSFKDKTIKFGNCDYISYRTIREGNFVLLVIRDVDPVPSLSIMSGGLERHICIIESVTGETCKFRIIKTLTEPLNIVPPHPATENQSTHPSEGWKNVLLFQYEKDIDDLDATERNTCLMFMTLAIPSVLEMREYLLERPGRLLSSWKRMDASTLALLNWIVASNRSFIIQDDAVPDISIAESMTNNSTGLALSSEDDAVPENSDAASLATHSPTYQPNRVKGMDRTWMQFRFAQGSPEKEQKFIQELDQQRHDNGSQKTFPSLFAWHGSPLGNWHSIIRTGLDFSTSIHGRAYGNGVYFSSDFIVSNGYSGPGSLTTVRLTNNWPNSVLRISSAISICEVINEPEKFISSKPHYVVDKIEWIQCRYLFVRVSPEDAAIALPFLKPLANDSPGYLIQDPARALKGPGLREIEIPLSAIPARRRQTLANNVQVGLNIVQPVEVGLGIDPDEEIKDDIHTLLDSEDESREELTVRQRRRSSEDSGMGVSRPSKLTTAMQESKNACVVQDNASSGDVSMTNFQPGTLDHDSLPRLLEPTWASSSPAALRNLNREIKELQRIQTKSDLRTLGWYVDFDKLSNMFHWIVEMHSFDNDLPLAQDMKRASCPSVVLEFRFGASFPLSPPFVRVVRPRFLPFAQGGGGHVTAGGAICSELLTNSGWSPALSLEKVFLEVRMNLCDIDPPARLDTNSSYGTSDYGIGEALDAFRRAVAGHGWQLPEDFNSMATATWLSS</sequence>
<gene>
    <name evidence="7" type="ORF">G7Z17_g9154</name>
</gene>
<dbReference type="PROSITE" id="PS50127">
    <property type="entry name" value="UBC_2"/>
    <property type="match status" value="1"/>
</dbReference>
<feature type="region of interest" description="Disordered" evidence="5">
    <location>
        <begin position="41"/>
        <end position="61"/>
    </location>
</feature>
<dbReference type="GO" id="GO:0003950">
    <property type="term" value="F:NAD+ poly-ADP-ribosyltransferase activity"/>
    <property type="evidence" value="ECO:0007669"/>
    <property type="project" value="InterPro"/>
</dbReference>